<evidence type="ECO:0000256" key="5">
    <source>
        <dbReference type="PROSITE-ProRule" id="PRU00520"/>
    </source>
</evidence>
<dbReference type="PROSITE" id="PS00150">
    <property type="entry name" value="ACYLPHOSPHATASE_1"/>
    <property type="match status" value="1"/>
</dbReference>
<evidence type="ECO:0000256" key="1">
    <source>
        <dbReference type="ARBA" id="ARBA00005614"/>
    </source>
</evidence>
<evidence type="ECO:0000259" key="8">
    <source>
        <dbReference type="PROSITE" id="PS51160"/>
    </source>
</evidence>
<dbReference type="SUPFAM" id="SSF54975">
    <property type="entry name" value="Acylphosphatase/BLUF domain-like"/>
    <property type="match status" value="1"/>
</dbReference>
<reference evidence="9" key="1">
    <citation type="submission" date="2015-11" db="EMBL/GenBank/DDBJ databases">
        <title>De novo transcriptome assembly of four potential Pierce s Disease insect vectors from Arizona vineyards.</title>
        <authorList>
            <person name="Tassone E.E."/>
        </authorList>
    </citation>
    <scope>NUCLEOTIDE SEQUENCE</scope>
</reference>
<evidence type="ECO:0000256" key="7">
    <source>
        <dbReference type="RuleBase" id="RU004168"/>
    </source>
</evidence>
<evidence type="ECO:0000256" key="6">
    <source>
        <dbReference type="RuleBase" id="RU000553"/>
    </source>
</evidence>
<organism evidence="9">
    <name type="scientific">Cuerna arida</name>
    <dbReference type="NCBI Taxonomy" id="1464854"/>
    <lineage>
        <taxon>Eukaryota</taxon>
        <taxon>Metazoa</taxon>
        <taxon>Ecdysozoa</taxon>
        <taxon>Arthropoda</taxon>
        <taxon>Hexapoda</taxon>
        <taxon>Insecta</taxon>
        <taxon>Pterygota</taxon>
        <taxon>Neoptera</taxon>
        <taxon>Paraneoptera</taxon>
        <taxon>Hemiptera</taxon>
        <taxon>Auchenorrhyncha</taxon>
        <taxon>Membracoidea</taxon>
        <taxon>Cicadellidae</taxon>
        <taxon>Cicadellinae</taxon>
        <taxon>Proconiini</taxon>
        <taxon>Cuerna</taxon>
    </lineage>
</organism>
<feature type="active site" evidence="5">
    <location>
        <position position="54"/>
    </location>
</feature>
<proteinExistence type="inferred from homology"/>
<dbReference type="InterPro" id="IPR017968">
    <property type="entry name" value="Acylphosphatase_CS"/>
</dbReference>
<dbReference type="InterPro" id="IPR001792">
    <property type="entry name" value="Acylphosphatase-like_dom"/>
</dbReference>
<dbReference type="EMBL" id="GECZ01022871">
    <property type="protein sequence ID" value="JAS46898.1"/>
    <property type="molecule type" value="Transcribed_RNA"/>
</dbReference>
<dbReference type="EC" id="3.6.1.7" evidence="2 5"/>
<dbReference type="Gene3D" id="3.30.70.100">
    <property type="match status" value="1"/>
</dbReference>
<dbReference type="InterPro" id="IPR036046">
    <property type="entry name" value="Acylphosphatase-like_dom_sf"/>
</dbReference>
<dbReference type="AlphaFoldDB" id="A0A1B6F9J5"/>
<protein>
    <recommendedName>
        <fullName evidence="2 5">Acylphosphatase</fullName>
        <ecNumber evidence="2 5">3.6.1.7</ecNumber>
    </recommendedName>
</protein>
<dbReference type="Pfam" id="PF00708">
    <property type="entry name" value="Acylphosphatase"/>
    <property type="match status" value="1"/>
</dbReference>
<sequence length="129" mass="14831">MLELNCISTLFRLASNKYLVLCIHLILLEITMSTKVITSVDFEVYGRVQGVFFRKFTQEQGKKLGLKGWCMNTESGTVTGVMEGEQRQIEAMKKWLQETGSPMSKIEKAVFKNEKKLDNYTYKDFSVVD</sequence>
<gene>
    <name evidence="9" type="ORF">g.16422</name>
</gene>
<evidence type="ECO:0000256" key="3">
    <source>
        <dbReference type="ARBA" id="ARBA00022801"/>
    </source>
</evidence>
<comment type="similarity">
    <text evidence="1 7">Belongs to the acylphosphatase family.</text>
</comment>
<dbReference type="PROSITE" id="PS00151">
    <property type="entry name" value="ACYLPHOSPHATASE_2"/>
    <property type="match status" value="1"/>
</dbReference>
<dbReference type="InterPro" id="IPR020456">
    <property type="entry name" value="Acylphosphatase"/>
</dbReference>
<dbReference type="PANTHER" id="PTHR10029">
    <property type="entry name" value="ACYLPHOSPHATASE"/>
    <property type="match status" value="1"/>
</dbReference>
<name>A0A1B6F9J5_9HEMI</name>
<dbReference type="PROSITE" id="PS51160">
    <property type="entry name" value="ACYLPHOSPHATASE_3"/>
    <property type="match status" value="1"/>
</dbReference>
<dbReference type="FunFam" id="3.30.70.100:FF:000011">
    <property type="entry name" value="Acylphosphatase"/>
    <property type="match status" value="1"/>
</dbReference>
<accession>A0A1B6F9J5</accession>
<evidence type="ECO:0000256" key="4">
    <source>
        <dbReference type="ARBA" id="ARBA00047645"/>
    </source>
</evidence>
<keyword evidence="3 5" id="KW-0378">Hydrolase</keyword>
<feature type="active site" evidence="5">
    <location>
        <position position="72"/>
    </location>
</feature>
<dbReference type="GO" id="GO:0003998">
    <property type="term" value="F:acylphosphatase activity"/>
    <property type="evidence" value="ECO:0007669"/>
    <property type="project" value="UniProtKB-EC"/>
</dbReference>
<dbReference type="PANTHER" id="PTHR10029:SF3">
    <property type="entry name" value="ACYLPHOSPHATASE-RELATED"/>
    <property type="match status" value="1"/>
</dbReference>
<dbReference type="PRINTS" id="PR00112">
    <property type="entry name" value="ACYLPHPHTASE"/>
</dbReference>
<evidence type="ECO:0000256" key="2">
    <source>
        <dbReference type="ARBA" id="ARBA00012150"/>
    </source>
</evidence>
<comment type="catalytic activity">
    <reaction evidence="4 5 6">
        <text>an acyl phosphate + H2O = a carboxylate + phosphate + H(+)</text>
        <dbReference type="Rhea" id="RHEA:14965"/>
        <dbReference type="ChEBI" id="CHEBI:15377"/>
        <dbReference type="ChEBI" id="CHEBI:15378"/>
        <dbReference type="ChEBI" id="CHEBI:29067"/>
        <dbReference type="ChEBI" id="CHEBI:43474"/>
        <dbReference type="ChEBI" id="CHEBI:59918"/>
        <dbReference type="EC" id="3.6.1.7"/>
    </reaction>
</comment>
<feature type="domain" description="Acylphosphatase-like" evidence="8">
    <location>
        <begin position="39"/>
        <end position="129"/>
    </location>
</feature>
<evidence type="ECO:0000313" key="9">
    <source>
        <dbReference type="EMBL" id="JAS46898.1"/>
    </source>
</evidence>